<proteinExistence type="predicted"/>
<dbReference type="EMBL" id="CM017884">
    <property type="protein sequence ID" value="KAG1367010.1"/>
    <property type="molecule type" value="Genomic_DNA"/>
</dbReference>
<reference evidence="1" key="1">
    <citation type="journal article" date="2017" name="Gigascience">
        <title>The genome draft of coconut (Cocos nucifera).</title>
        <authorList>
            <person name="Xiao Y."/>
            <person name="Xu P."/>
            <person name="Fan H."/>
            <person name="Baudouin L."/>
            <person name="Xia W."/>
            <person name="Bocs S."/>
            <person name="Xu J."/>
            <person name="Li Q."/>
            <person name="Guo A."/>
            <person name="Zhou L."/>
            <person name="Li J."/>
            <person name="Wu Y."/>
            <person name="Ma Z."/>
            <person name="Armero A."/>
            <person name="Issali A.E."/>
            <person name="Liu N."/>
            <person name="Peng M."/>
            <person name="Yang Y."/>
        </authorList>
    </citation>
    <scope>NUCLEOTIDE SEQUENCE</scope>
    <source>
        <tissue evidence="1">Spear leaf of Hainan Tall coconut</tissue>
    </source>
</reference>
<dbReference type="AlphaFoldDB" id="A0A8K0ITT2"/>
<accession>A0A8K0ITT2</accession>
<sequence>MTPEEQNCLAKGTNFLKRKGSFAGEPSKKARVKEIPIVSIQIAPILESDAAAPSLALPDEATPSTSLEWEEVAKKRNKKEKNIIAKKIKRKVGRSNGESSG</sequence>
<comment type="caution">
    <text evidence="1">The sequence shown here is derived from an EMBL/GenBank/DDBJ whole genome shotgun (WGS) entry which is preliminary data.</text>
</comment>
<protein>
    <submittedName>
        <fullName evidence="1">Uncharacterized protein</fullName>
    </submittedName>
</protein>
<dbReference type="Proteomes" id="UP000797356">
    <property type="component" value="Chromosome 13"/>
</dbReference>
<gene>
    <name evidence="1" type="ORF">COCNU_13G008000</name>
</gene>
<name>A0A8K0ITT2_COCNU</name>
<reference evidence="1" key="2">
    <citation type="submission" date="2019-07" db="EMBL/GenBank/DDBJ databases">
        <authorList>
            <person name="Yang Y."/>
            <person name="Bocs S."/>
            <person name="Baudouin L."/>
        </authorList>
    </citation>
    <scope>NUCLEOTIDE SEQUENCE</scope>
    <source>
        <tissue evidence="1">Spear leaf of Hainan Tall coconut</tissue>
    </source>
</reference>
<evidence type="ECO:0000313" key="2">
    <source>
        <dbReference type="Proteomes" id="UP000797356"/>
    </source>
</evidence>
<evidence type="ECO:0000313" key="1">
    <source>
        <dbReference type="EMBL" id="KAG1367010.1"/>
    </source>
</evidence>
<organism evidence="1 2">
    <name type="scientific">Cocos nucifera</name>
    <name type="common">Coconut palm</name>
    <dbReference type="NCBI Taxonomy" id="13894"/>
    <lineage>
        <taxon>Eukaryota</taxon>
        <taxon>Viridiplantae</taxon>
        <taxon>Streptophyta</taxon>
        <taxon>Embryophyta</taxon>
        <taxon>Tracheophyta</taxon>
        <taxon>Spermatophyta</taxon>
        <taxon>Magnoliopsida</taxon>
        <taxon>Liliopsida</taxon>
        <taxon>Arecaceae</taxon>
        <taxon>Arecoideae</taxon>
        <taxon>Cocoseae</taxon>
        <taxon>Attaleinae</taxon>
        <taxon>Cocos</taxon>
    </lineage>
</organism>
<keyword evidence="2" id="KW-1185">Reference proteome</keyword>